<dbReference type="EMBL" id="NRRL01000004">
    <property type="protein sequence ID" value="MBK1667189.1"/>
    <property type="molecule type" value="Genomic_DNA"/>
</dbReference>
<proteinExistence type="predicted"/>
<dbReference type="PROSITE" id="PS51704">
    <property type="entry name" value="GP_PDE"/>
    <property type="match status" value="1"/>
</dbReference>
<name>A0ABS1DB52_9PROT</name>
<accession>A0ABS1DB52</accession>
<dbReference type="PANTHER" id="PTHR46211:SF7">
    <property type="entry name" value="GLYCEROPHOSPHODIESTER PHOSPHODIESTERASE"/>
    <property type="match status" value="1"/>
</dbReference>
<protein>
    <submittedName>
        <fullName evidence="3">Glycerophosphodiester phosphodiesterase</fullName>
    </submittedName>
</protein>
<dbReference type="Pfam" id="PF03009">
    <property type="entry name" value="GDPD"/>
    <property type="match status" value="1"/>
</dbReference>
<feature type="signal peptide" evidence="1">
    <location>
        <begin position="1"/>
        <end position="26"/>
    </location>
</feature>
<dbReference type="PANTHER" id="PTHR46211">
    <property type="entry name" value="GLYCEROPHOSPHORYL DIESTER PHOSPHODIESTERASE"/>
    <property type="match status" value="1"/>
</dbReference>
<sequence>MRAIHGRLAGLALAGAATALAPSTQADTLAPDGTVLNIAHRGASGHAPEETLPAFDKARALNADYLELDAQLTADGRLVAFHDTKVDRTTDGSGKLSDFTLAELQELDAGSWFNAQNPDQADPSFAGVQVPTLDQLVARYGTEENYYIEIKSPDANPGLTEKLVAWAERHDLVANDAIVIQSFSQPALQKAHELNPEIPLVQLVWYHPRDYQEGAALKEWTEVTPGPAELSQADFERLDDYAIGIGTNLTYKDRQVIDADFVQTARAAGLGVHVYTINQKATMRRLVDWGVTGIFTDYPDRMNEVLGR</sequence>
<dbReference type="InterPro" id="IPR030395">
    <property type="entry name" value="GP_PDE_dom"/>
</dbReference>
<organism evidence="3 4">
    <name type="scientific">Rhodovibrio sodomensis</name>
    <dbReference type="NCBI Taxonomy" id="1088"/>
    <lineage>
        <taxon>Bacteria</taxon>
        <taxon>Pseudomonadati</taxon>
        <taxon>Pseudomonadota</taxon>
        <taxon>Alphaproteobacteria</taxon>
        <taxon>Rhodospirillales</taxon>
        <taxon>Rhodovibrionaceae</taxon>
        <taxon>Rhodovibrio</taxon>
    </lineage>
</organism>
<evidence type="ECO:0000256" key="1">
    <source>
        <dbReference type="SAM" id="SignalP"/>
    </source>
</evidence>
<dbReference type="InterPro" id="IPR017946">
    <property type="entry name" value="PLC-like_Pdiesterase_TIM-brl"/>
</dbReference>
<feature type="domain" description="GP-PDE" evidence="2">
    <location>
        <begin position="35"/>
        <end position="306"/>
    </location>
</feature>
<reference evidence="3 4" key="1">
    <citation type="journal article" date="2020" name="Microorganisms">
        <title>Osmotic Adaptation and Compatible Solute Biosynthesis of Phototrophic Bacteria as Revealed from Genome Analyses.</title>
        <authorList>
            <person name="Imhoff J.F."/>
            <person name="Rahn T."/>
            <person name="Kunzel S."/>
            <person name="Keller A."/>
            <person name="Neulinger S.C."/>
        </authorList>
    </citation>
    <scope>NUCLEOTIDE SEQUENCE [LARGE SCALE GENOMIC DNA]</scope>
    <source>
        <strain evidence="3 4">DSM 9895</strain>
    </source>
</reference>
<gene>
    <name evidence="3" type="ORF">CKO28_03920</name>
</gene>
<evidence type="ECO:0000313" key="4">
    <source>
        <dbReference type="Proteomes" id="UP001296873"/>
    </source>
</evidence>
<keyword evidence="4" id="KW-1185">Reference proteome</keyword>
<feature type="chain" id="PRO_5047328908" evidence="1">
    <location>
        <begin position="27"/>
        <end position="308"/>
    </location>
</feature>
<comment type="caution">
    <text evidence="3">The sequence shown here is derived from an EMBL/GenBank/DDBJ whole genome shotgun (WGS) entry which is preliminary data.</text>
</comment>
<dbReference type="Proteomes" id="UP001296873">
    <property type="component" value="Unassembled WGS sequence"/>
</dbReference>
<evidence type="ECO:0000313" key="3">
    <source>
        <dbReference type="EMBL" id="MBK1667189.1"/>
    </source>
</evidence>
<dbReference type="Gene3D" id="3.20.20.190">
    <property type="entry name" value="Phosphatidylinositol (PI) phosphodiesterase"/>
    <property type="match status" value="1"/>
</dbReference>
<keyword evidence="1" id="KW-0732">Signal</keyword>
<dbReference type="CDD" id="cd08601">
    <property type="entry name" value="GDPD_SaGlpQ_like"/>
    <property type="match status" value="1"/>
</dbReference>
<evidence type="ECO:0000259" key="2">
    <source>
        <dbReference type="PROSITE" id="PS51704"/>
    </source>
</evidence>
<dbReference type="SUPFAM" id="SSF51695">
    <property type="entry name" value="PLC-like phosphodiesterases"/>
    <property type="match status" value="1"/>
</dbReference>
<dbReference type="RefSeq" id="WP_200339247.1">
    <property type="nucleotide sequence ID" value="NZ_NRRL01000004.1"/>
</dbReference>